<gene>
    <name evidence="18" type="ORF">KUF71_014384</name>
</gene>
<evidence type="ECO:0000256" key="11">
    <source>
        <dbReference type="ARBA" id="ARBA00022840"/>
    </source>
</evidence>
<keyword evidence="14" id="KW-0469">Meiosis</keyword>
<keyword evidence="19" id="KW-1185">Reference proteome</keyword>
<evidence type="ECO:0000313" key="19">
    <source>
        <dbReference type="Proteomes" id="UP001219518"/>
    </source>
</evidence>
<dbReference type="InterPro" id="IPR035437">
    <property type="entry name" value="SNase_OB-fold_sf"/>
</dbReference>
<dbReference type="InterPro" id="IPR011545">
    <property type="entry name" value="DEAD/DEAH_box_helicase_dom"/>
</dbReference>
<dbReference type="Gene3D" id="2.30.30.140">
    <property type="match status" value="1"/>
</dbReference>
<keyword evidence="9" id="KW-0378">Hydrolase</keyword>
<comment type="caution">
    <text evidence="18">The sequence shown here is derived from an EMBL/GenBank/DDBJ whole genome shotgun (WGS) entry which is preliminary data.</text>
</comment>
<dbReference type="GO" id="GO:0030154">
    <property type="term" value="P:cell differentiation"/>
    <property type="evidence" value="ECO:0007669"/>
    <property type="project" value="UniProtKB-KW"/>
</dbReference>
<dbReference type="SMART" id="SM00487">
    <property type="entry name" value="DEXDc"/>
    <property type="match status" value="1"/>
</dbReference>
<dbReference type="SUPFAM" id="SSF63748">
    <property type="entry name" value="Tudor/PWWP/MBT"/>
    <property type="match status" value="1"/>
</dbReference>
<evidence type="ECO:0000256" key="5">
    <source>
        <dbReference type="ARBA" id="ARBA00022473"/>
    </source>
</evidence>
<dbReference type="CDD" id="cd18791">
    <property type="entry name" value="SF2_C_RHA"/>
    <property type="match status" value="1"/>
</dbReference>
<keyword evidence="10 18" id="KW-0347">Helicase</keyword>
<evidence type="ECO:0000256" key="4">
    <source>
        <dbReference type="ARBA" id="ARBA00013352"/>
    </source>
</evidence>
<dbReference type="SMART" id="SM00490">
    <property type="entry name" value="HELICc"/>
    <property type="match status" value="1"/>
</dbReference>
<name>A0AAE1LNQ5_9NEOP</name>
<reference evidence="18" key="2">
    <citation type="journal article" date="2023" name="BMC Genomics">
        <title>Pest status, molecular evolution, and epigenetic factors derived from the genome assembly of Frankliniella fusca, a thysanopteran phytovirus vector.</title>
        <authorList>
            <person name="Catto M.A."/>
            <person name="Labadie P.E."/>
            <person name="Jacobson A.L."/>
            <person name="Kennedy G.G."/>
            <person name="Srinivasan R."/>
            <person name="Hunt B.G."/>
        </authorList>
    </citation>
    <scope>NUCLEOTIDE SEQUENCE</scope>
    <source>
        <strain evidence="18">PL_HMW_Pooled</strain>
    </source>
</reference>
<evidence type="ECO:0000256" key="3">
    <source>
        <dbReference type="ARBA" id="ARBA00012552"/>
    </source>
</evidence>
<keyword evidence="12" id="KW-0744">Spermatogenesis</keyword>
<dbReference type="GO" id="GO:0031047">
    <property type="term" value="P:regulatory ncRNA-mediated gene silencing"/>
    <property type="evidence" value="ECO:0007669"/>
    <property type="project" value="UniProtKB-KW"/>
</dbReference>
<dbReference type="PROSITE" id="PS51194">
    <property type="entry name" value="HELICASE_CTER"/>
    <property type="match status" value="1"/>
</dbReference>
<comment type="similarity">
    <text evidence="2">Belongs to the DEAD box helicase family. DEAH subfamily.</text>
</comment>
<keyword evidence="5" id="KW-0217">Developmental protein</keyword>
<protein>
    <recommendedName>
        <fullName evidence="4">Probable ATP-dependent RNA helicase spindle-E</fullName>
        <ecNumber evidence="3">3.6.4.13</ecNumber>
    </recommendedName>
</protein>
<dbReference type="GO" id="GO:0016787">
    <property type="term" value="F:hydrolase activity"/>
    <property type="evidence" value="ECO:0007669"/>
    <property type="project" value="UniProtKB-KW"/>
</dbReference>
<dbReference type="PROSITE" id="PS51192">
    <property type="entry name" value="HELICASE_ATP_BIND_1"/>
    <property type="match status" value="1"/>
</dbReference>
<comment type="subcellular location">
    <subcellularLocation>
        <location evidence="1">Cytoplasm</location>
    </subcellularLocation>
</comment>
<evidence type="ECO:0000256" key="6">
    <source>
        <dbReference type="ARBA" id="ARBA00022490"/>
    </source>
</evidence>
<organism evidence="18 19">
    <name type="scientific">Frankliniella fusca</name>
    <dbReference type="NCBI Taxonomy" id="407009"/>
    <lineage>
        <taxon>Eukaryota</taxon>
        <taxon>Metazoa</taxon>
        <taxon>Ecdysozoa</taxon>
        <taxon>Arthropoda</taxon>
        <taxon>Hexapoda</taxon>
        <taxon>Insecta</taxon>
        <taxon>Pterygota</taxon>
        <taxon>Neoptera</taxon>
        <taxon>Paraneoptera</taxon>
        <taxon>Thysanoptera</taxon>
        <taxon>Terebrantia</taxon>
        <taxon>Thripoidea</taxon>
        <taxon>Thripidae</taxon>
        <taxon>Frankliniella</taxon>
    </lineage>
</organism>
<evidence type="ECO:0000256" key="9">
    <source>
        <dbReference type="ARBA" id="ARBA00022801"/>
    </source>
</evidence>
<evidence type="ECO:0000256" key="2">
    <source>
        <dbReference type="ARBA" id="ARBA00008792"/>
    </source>
</evidence>
<evidence type="ECO:0000256" key="10">
    <source>
        <dbReference type="ARBA" id="ARBA00022806"/>
    </source>
</evidence>
<dbReference type="Proteomes" id="UP001219518">
    <property type="component" value="Unassembled WGS sequence"/>
</dbReference>
<dbReference type="GO" id="GO:0005524">
    <property type="term" value="F:ATP binding"/>
    <property type="evidence" value="ECO:0007669"/>
    <property type="project" value="UniProtKB-KW"/>
</dbReference>
<dbReference type="InterPro" id="IPR007502">
    <property type="entry name" value="Helicase-assoc_dom"/>
</dbReference>
<evidence type="ECO:0000313" key="18">
    <source>
        <dbReference type="EMBL" id="KAK3926135.1"/>
    </source>
</evidence>
<evidence type="ECO:0000256" key="12">
    <source>
        <dbReference type="ARBA" id="ARBA00022871"/>
    </source>
</evidence>
<keyword evidence="7" id="KW-0547">Nucleotide-binding</keyword>
<dbReference type="InterPro" id="IPR002999">
    <property type="entry name" value="Tudor"/>
</dbReference>
<dbReference type="Gene3D" id="3.40.50.300">
    <property type="entry name" value="P-loop containing nucleotide triphosphate hydrolases"/>
    <property type="match status" value="2"/>
</dbReference>
<dbReference type="PANTHER" id="PTHR18934">
    <property type="entry name" value="ATP-DEPENDENT RNA HELICASE"/>
    <property type="match status" value="1"/>
</dbReference>
<dbReference type="GO" id="GO:0003724">
    <property type="term" value="F:RNA helicase activity"/>
    <property type="evidence" value="ECO:0007669"/>
    <property type="project" value="UniProtKB-EC"/>
</dbReference>
<evidence type="ECO:0000256" key="14">
    <source>
        <dbReference type="ARBA" id="ARBA00023254"/>
    </source>
</evidence>
<feature type="domain" description="Helicase ATP-binding" evidence="16">
    <location>
        <begin position="113"/>
        <end position="279"/>
    </location>
</feature>
<dbReference type="InterPro" id="IPR014001">
    <property type="entry name" value="Helicase_ATP-bd"/>
</dbReference>
<dbReference type="Pfam" id="PF00271">
    <property type="entry name" value="Helicase_C"/>
    <property type="match status" value="1"/>
</dbReference>
<evidence type="ECO:0000256" key="8">
    <source>
        <dbReference type="ARBA" id="ARBA00022782"/>
    </source>
</evidence>
<feature type="domain" description="Helicase C-terminal" evidence="17">
    <location>
        <begin position="328"/>
        <end position="516"/>
    </location>
</feature>
<evidence type="ECO:0000256" key="7">
    <source>
        <dbReference type="ARBA" id="ARBA00022741"/>
    </source>
</evidence>
<keyword evidence="8" id="KW-0221">Differentiation</keyword>
<sequence>MERKKRAVPSVSDLFDPTKKLERITIRSGAVMGNQVHTDNVFLTPNPSRQPGGHDYVKKYVEEEEALLLGHKPTQHLAVPGFVRTMCEMEDITSIGSMPNLAEVEPDDSVQIVRMVETNQVLIVVGATGCGKTTKLPQFILDRHAELRKKCNIIVTQPRKIAAISVASRVCEERDWTLSTIVGYQVGLSNKTSRDTRLTYCTTGVLREKLVREKNMMAYTHVIIDEIHERDLDTDFLMLIVRKLLRSNSRSVKVILMSATIDPIHFAKYFSLPVGGELIPAPVLEVDDSSPYKVEEYYIEQLEQLGTLPRFESADPYIHEKTYDLAVNLIIHFDKMEKEAFVEEHKRPPTEEDKYKKDVLVFLPGIHEIETMYELLVRRRTERDYKWHLLPLHSTITREEQQKVFISAAQDYRKVILSTNIAESSITVKDIVYIIDFCLTKHLMCDPQTNFTTLKLSWAAHSNCKQRAGRTGRTNPGRVYRMVPQSFYENGLANEADPEMTRCPLSTTVLKAKQLNMGGPEAILAHALDPPDLGRLESTILILKEAGALLMTSEGKPSKFDGDLTFLGTVMSNLPLDIHLSKMIMLGNGFSILDDAIVMAAWMTVRNVFRSDFHDRLGPYASKISFSGGCNSDCITYLHVYRTFIEKLRTNYFKTSNDSEGGWCKRNFLNLKAMREANDLVEELRKRLRGLGVYEVAAEGRPRWDASMLPLIRKVVIAGALYPNYFVRGALGGQVDESTAVRELCGKDPFTTVYLRGFEFEQPGELYAKVFKDILEKYAGIVSNVSFDGSSKVYIEFERDNRKDMPGRISYPVYRAIKMRQLKIRIAVPLLPLKEAKERAEKLGIGNVADRFLLLGKSGKSPLSDIPAEIIFIPSYVVDPNKFWIHTKVVKDLDKYQEELNTPGNVFSLSQRPKPGEIFAAPYPQDSGILYRVQLSHINKDNADFATVLFIDYGNVDDSMPIKYLCEFGPQIQNLKSLNLIPPMAMECTLMGVGPSSLTNKNGVWSRQAISRFRSLMEKQGKMLGEVFSVVDGVVSLTVRPRNKGKSINEILIEENIAVPIEESYRSRMNNAVRMSFRGSFSSAQPAHSGTENEPCSQIDASCIQDNLCRIENYVQPPSKSECRHEVQMKGPCSPLEMNVFGTTRVASGKPVGMEIDSVNSVLLDSNPENPHERLLVAGFVASNSSGSKLTLGHTTLMPHIPGLSALMCLLFSPCIELRRSQDRKRYTGALCGLGFDRLTGEAHFPENDMEIIFDCEITLDDIQLVNKIRFWMSQPMLTVPGNDMCDATPAQVLKSQTKIHEYIATLLNRFRPSKEVETFKAAYQWHQFKEDDLLEPDVQEERAPFRCHCGLMLDE</sequence>
<dbReference type="Gene3D" id="1.20.120.1080">
    <property type="match status" value="1"/>
</dbReference>
<keyword evidence="11" id="KW-0067">ATP-binding</keyword>
<evidence type="ECO:0000259" key="17">
    <source>
        <dbReference type="PROSITE" id="PS51194"/>
    </source>
</evidence>
<evidence type="ECO:0000256" key="13">
    <source>
        <dbReference type="ARBA" id="ARBA00023158"/>
    </source>
</evidence>
<dbReference type="Pfam" id="PF00270">
    <property type="entry name" value="DEAD"/>
    <property type="match status" value="1"/>
</dbReference>
<accession>A0AAE1LNQ5</accession>
<proteinExistence type="inferred from homology"/>
<comment type="catalytic activity">
    <reaction evidence="15">
        <text>ATP + H2O = ADP + phosphate + H(+)</text>
        <dbReference type="Rhea" id="RHEA:13065"/>
        <dbReference type="ChEBI" id="CHEBI:15377"/>
        <dbReference type="ChEBI" id="CHEBI:15378"/>
        <dbReference type="ChEBI" id="CHEBI:30616"/>
        <dbReference type="ChEBI" id="CHEBI:43474"/>
        <dbReference type="ChEBI" id="CHEBI:456216"/>
        <dbReference type="EC" id="3.6.4.13"/>
    </reaction>
</comment>
<keyword evidence="6" id="KW-0963">Cytoplasm</keyword>
<dbReference type="GO" id="GO:0003723">
    <property type="term" value="F:RNA binding"/>
    <property type="evidence" value="ECO:0007669"/>
    <property type="project" value="TreeGrafter"/>
</dbReference>
<dbReference type="InterPro" id="IPR027417">
    <property type="entry name" value="P-loop_NTPase"/>
</dbReference>
<reference evidence="18" key="1">
    <citation type="submission" date="2021-07" db="EMBL/GenBank/DDBJ databases">
        <authorList>
            <person name="Catto M.A."/>
            <person name="Jacobson A."/>
            <person name="Kennedy G."/>
            <person name="Labadie P."/>
            <person name="Hunt B.G."/>
            <person name="Srinivasan R."/>
        </authorList>
    </citation>
    <scope>NUCLEOTIDE SEQUENCE</scope>
    <source>
        <strain evidence="18">PL_HMW_Pooled</strain>
        <tissue evidence="18">Head</tissue>
    </source>
</reference>
<dbReference type="EC" id="3.6.4.13" evidence="3"/>
<dbReference type="GO" id="GO:0051321">
    <property type="term" value="P:meiotic cell cycle"/>
    <property type="evidence" value="ECO:0007669"/>
    <property type="project" value="UniProtKB-KW"/>
</dbReference>
<evidence type="ECO:0000259" key="16">
    <source>
        <dbReference type="PROSITE" id="PS51192"/>
    </source>
</evidence>
<dbReference type="EMBL" id="JAHWGI010001243">
    <property type="protein sequence ID" value="KAK3926135.1"/>
    <property type="molecule type" value="Genomic_DNA"/>
</dbReference>
<evidence type="ECO:0000256" key="1">
    <source>
        <dbReference type="ARBA" id="ARBA00004496"/>
    </source>
</evidence>
<dbReference type="PANTHER" id="PTHR18934:SF113">
    <property type="entry name" value="ATP-DEPENDENT RNA HELICASE TDRD9"/>
    <property type="match status" value="1"/>
</dbReference>
<dbReference type="Gene3D" id="2.40.50.90">
    <property type="match status" value="1"/>
</dbReference>
<dbReference type="InterPro" id="IPR001650">
    <property type="entry name" value="Helicase_C-like"/>
</dbReference>
<dbReference type="GO" id="GO:0007283">
    <property type="term" value="P:spermatogenesis"/>
    <property type="evidence" value="ECO:0007669"/>
    <property type="project" value="UniProtKB-KW"/>
</dbReference>
<dbReference type="Pfam" id="PF00567">
    <property type="entry name" value="TUDOR"/>
    <property type="match status" value="1"/>
</dbReference>
<dbReference type="SMART" id="SM00847">
    <property type="entry name" value="HA2"/>
    <property type="match status" value="1"/>
</dbReference>
<dbReference type="SUPFAM" id="SSF52540">
    <property type="entry name" value="P-loop containing nucleoside triphosphate hydrolases"/>
    <property type="match status" value="1"/>
</dbReference>
<keyword evidence="13" id="KW-0943">RNA-mediated gene silencing</keyword>
<evidence type="ECO:0000256" key="15">
    <source>
        <dbReference type="ARBA" id="ARBA00047984"/>
    </source>
</evidence>
<dbReference type="GO" id="GO:0005737">
    <property type="term" value="C:cytoplasm"/>
    <property type="evidence" value="ECO:0007669"/>
    <property type="project" value="UniProtKB-SubCell"/>
</dbReference>